<dbReference type="OrthoDB" id="9814200at2"/>
<dbReference type="Proteomes" id="UP000218887">
    <property type="component" value="Unassembled WGS sequence"/>
</dbReference>
<dbReference type="RefSeq" id="WP_095655552.1">
    <property type="nucleotide sequence ID" value="NZ_NPOA01000007.1"/>
</dbReference>
<sequence length="107" mass="12219">MEQRIIDRMEGAASIFDQTDEALKAALITGLNFAVKNSIYKLISEEFPNNKKGKIEAFLSNINSNKDLPIEIVLISIWRSILKGISCDQVTLEQGKYLINWIFKRED</sequence>
<protein>
    <submittedName>
        <fullName evidence="1">Uncharacterized protein</fullName>
    </submittedName>
</protein>
<dbReference type="AlphaFoldDB" id="A0A2A2IDZ2"/>
<evidence type="ECO:0000313" key="1">
    <source>
        <dbReference type="EMBL" id="PAV29350.1"/>
    </source>
</evidence>
<reference evidence="1 2" key="1">
    <citation type="submission" date="2017-08" db="EMBL/GenBank/DDBJ databases">
        <title>Virgibacillus indicus sp. nov. and Virgibacillus profoundi sp. nov, two moderately halophilic bacteria isolated from marine sediment by using the Microfluidic Streak Plate.</title>
        <authorList>
            <person name="Xu B."/>
            <person name="Hu B."/>
            <person name="Wang J."/>
            <person name="Zhu Y."/>
            <person name="Huang L."/>
            <person name="Du W."/>
            <person name="Huang Y."/>
        </authorList>
    </citation>
    <scope>NUCLEOTIDE SEQUENCE [LARGE SCALE GENOMIC DNA]</scope>
    <source>
        <strain evidence="1 2">IO3-P3-H5</strain>
    </source>
</reference>
<comment type="caution">
    <text evidence="1">The sequence shown here is derived from an EMBL/GenBank/DDBJ whole genome shotgun (WGS) entry which is preliminary data.</text>
</comment>
<accession>A0A2A2IDZ2</accession>
<evidence type="ECO:0000313" key="2">
    <source>
        <dbReference type="Proteomes" id="UP000218887"/>
    </source>
</evidence>
<dbReference type="EMBL" id="NPOA01000007">
    <property type="protein sequence ID" value="PAV29350.1"/>
    <property type="molecule type" value="Genomic_DNA"/>
</dbReference>
<keyword evidence="2" id="KW-1185">Reference proteome</keyword>
<name>A0A2A2IDZ2_9BACI</name>
<proteinExistence type="predicted"/>
<organism evidence="1 2">
    <name type="scientific">Virgibacillus profundi</name>
    <dbReference type="NCBI Taxonomy" id="2024555"/>
    <lineage>
        <taxon>Bacteria</taxon>
        <taxon>Bacillati</taxon>
        <taxon>Bacillota</taxon>
        <taxon>Bacilli</taxon>
        <taxon>Bacillales</taxon>
        <taxon>Bacillaceae</taxon>
        <taxon>Virgibacillus</taxon>
    </lineage>
</organism>
<gene>
    <name evidence="1" type="ORF">CIL05_10775</name>
</gene>